<sequence>MVENPKEIATEGEAIKFLKLIRQSEYKLLDQMHKTPMRVSLLYLLINSEGHCNLLLKVLNEAHVAQDITIEKFEGIENNITASSHLSFSKEVPVEGKSGGRRRKPPRNKKNNPKKHVIYINASPVRGSEKSRSRVKGVTDKGMILKRDNLVFT</sequence>
<organism evidence="2 3">
    <name type="scientific">Mucuna pruriens</name>
    <name type="common">Velvet bean</name>
    <name type="synonym">Dolichos pruriens</name>
    <dbReference type="NCBI Taxonomy" id="157652"/>
    <lineage>
        <taxon>Eukaryota</taxon>
        <taxon>Viridiplantae</taxon>
        <taxon>Streptophyta</taxon>
        <taxon>Embryophyta</taxon>
        <taxon>Tracheophyta</taxon>
        <taxon>Spermatophyta</taxon>
        <taxon>Magnoliopsida</taxon>
        <taxon>eudicotyledons</taxon>
        <taxon>Gunneridae</taxon>
        <taxon>Pentapetalae</taxon>
        <taxon>rosids</taxon>
        <taxon>fabids</taxon>
        <taxon>Fabales</taxon>
        <taxon>Fabaceae</taxon>
        <taxon>Papilionoideae</taxon>
        <taxon>50 kb inversion clade</taxon>
        <taxon>NPAAA clade</taxon>
        <taxon>indigoferoid/millettioid clade</taxon>
        <taxon>Phaseoleae</taxon>
        <taxon>Mucuna</taxon>
    </lineage>
</organism>
<gene>
    <name evidence="2" type="ORF">CR513_25841</name>
</gene>
<dbReference type="PANTHER" id="PTHR32108">
    <property type="entry name" value="DNA-DIRECTED RNA POLYMERASE SUBUNIT ALPHA"/>
    <property type="match status" value="1"/>
</dbReference>
<dbReference type="AlphaFoldDB" id="A0A371GNE5"/>
<protein>
    <submittedName>
        <fullName evidence="2">Uncharacterized protein</fullName>
    </submittedName>
</protein>
<feature type="non-terminal residue" evidence="2">
    <location>
        <position position="1"/>
    </location>
</feature>
<feature type="region of interest" description="Disordered" evidence="1">
    <location>
        <begin position="91"/>
        <end position="117"/>
    </location>
</feature>
<dbReference type="EMBL" id="QJKJ01004954">
    <property type="protein sequence ID" value="RDX92089.1"/>
    <property type="molecule type" value="Genomic_DNA"/>
</dbReference>
<keyword evidence="3" id="KW-1185">Reference proteome</keyword>
<dbReference type="OrthoDB" id="1736143at2759"/>
<dbReference type="PANTHER" id="PTHR32108:SF9">
    <property type="entry name" value="REVERSE TRANSCRIPTASE RNASE H-LIKE DOMAIN-CONTAINING PROTEIN"/>
    <property type="match status" value="1"/>
</dbReference>
<proteinExistence type="predicted"/>
<evidence type="ECO:0000313" key="2">
    <source>
        <dbReference type="EMBL" id="RDX92089.1"/>
    </source>
</evidence>
<reference evidence="2" key="1">
    <citation type="submission" date="2018-05" db="EMBL/GenBank/DDBJ databases">
        <title>Draft genome of Mucuna pruriens seed.</title>
        <authorList>
            <person name="Nnadi N.E."/>
            <person name="Vos R."/>
            <person name="Hasami M.H."/>
            <person name="Devisetty U.K."/>
            <person name="Aguiy J.C."/>
        </authorList>
    </citation>
    <scope>NUCLEOTIDE SEQUENCE [LARGE SCALE GENOMIC DNA]</scope>
    <source>
        <strain evidence="2">JCA_2017</strain>
    </source>
</reference>
<evidence type="ECO:0000256" key="1">
    <source>
        <dbReference type="SAM" id="MobiDB-lite"/>
    </source>
</evidence>
<dbReference type="Proteomes" id="UP000257109">
    <property type="component" value="Unassembled WGS sequence"/>
</dbReference>
<evidence type="ECO:0000313" key="3">
    <source>
        <dbReference type="Proteomes" id="UP000257109"/>
    </source>
</evidence>
<comment type="caution">
    <text evidence="2">The sequence shown here is derived from an EMBL/GenBank/DDBJ whole genome shotgun (WGS) entry which is preliminary data.</text>
</comment>
<feature type="compositionally biased region" description="Basic residues" evidence="1">
    <location>
        <begin position="99"/>
        <end position="117"/>
    </location>
</feature>
<accession>A0A371GNE5</accession>
<name>A0A371GNE5_MUCPR</name>